<proteinExistence type="inferred from homology"/>
<dbReference type="Pfam" id="PF01008">
    <property type="entry name" value="IF-2B"/>
    <property type="match status" value="1"/>
</dbReference>
<dbReference type="InterPro" id="IPR011559">
    <property type="entry name" value="Initiation_fac_2B_a/b/d"/>
</dbReference>
<dbReference type="KEGG" id="abat:CFX1CAM_0638"/>
<dbReference type="InterPro" id="IPR037171">
    <property type="entry name" value="NagB/RpiA_transferase-like"/>
</dbReference>
<keyword evidence="4" id="KW-1185">Reference proteome</keyword>
<gene>
    <name evidence="3" type="ORF">CFX1CAM_0638</name>
</gene>
<dbReference type="NCBIfam" id="TIGR00524">
    <property type="entry name" value="eIF-2B_rel"/>
    <property type="match status" value="1"/>
</dbReference>
<keyword evidence="1 3" id="KW-0413">Isomerase</keyword>
<evidence type="ECO:0000313" key="4">
    <source>
        <dbReference type="Proteomes" id="UP000195514"/>
    </source>
</evidence>
<dbReference type="InterPro" id="IPR042529">
    <property type="entry name" value="IF_2B-like_C"/>
</dbReference>
<comment type="similarity">
    <text evidence="2">Belongs to the eIF-2B alpha/beta/delta subunits family.</text>
</comment>
<dbReference type="PANTHER" id="PTHR43475:SF1">
    <property type="entry name" value="METHYLTHIORIBOSE-1-PHOSPHATE ISOMERASE"/>
    <property type="match status" value="1"/>
</dbReference>
<dbReference type="PANTHER" id="PTHR43475">
    <property type="entry name" value="METHYLTHIORIBOSE-1-PHOSPHATE ISOMERASE"/>
    <property type="match status" value="1"/>
</dbReference>
<dbReference type="NCBIfam" id="NF004326">
    <property type="entry name" value="PRK05720.1"/>
    <property type="match status" value="1"/>
</dbReference>
<accession>A0A1Y6K210</accession>
<dbReference type="InterPro" id="IPR027363">
    <property type="entry name" value="M1Pi_N"/>
</dbReference>
<evidence type="ECO:0000313" key="3">
    <source>
        <dbReference type="EMBL" id="SMX53703.1"/>
    </source>
</evidence>
<organism evidence="3 4">
    <name type="scientific">Candidatus Brevifilum fermentans</name>
    <dbReference type="NCBI Taxonomy" id="1986204"/>
    <lineage>
        <taxon>Bacteria</taxon>
        <taxon>Bacillati</taxon>
        <taxon>Chloroflexota</taxon>
        <taxon>Anaerolineae</taxon>
        <taxon>Anaerolineales</taxon>
        <taxon>Anaerolineaceae</taxon>
        <taxon>Candidatus Brevifilum</taxon>
    </lineage>
</organism>
<dbReference type="GO" id="GO:0019509">
    <property type="term" value="P:L-methionine salvage from methylthioadenosine"/>
    <property type="evidence" value="ECO:0007669"/>
    <property type="project" value="TreeGrafter"/>
</dbReference>
<dbReference type="EC" id="5.3.1.23" evidence="3"/>
<dbReference type="OrthoDB" id="9803436at2"/>
<dbReference type="InterPro" id="IPR000649">
    <property type="entry name" value="IF-2B-related"/>
</dbReference>
<dbReference type="RefSeq" id="WP_087861628.1">
    <property type="nucleotide sequence ID" value="NZ_LT859958.1"/>
</dbReference>
<dbReference type="Gene3D" id="1.20.120.420">
    <property type="entry name" value="translation initiation factor eif-2b, domain 1"/>
    <property type="match status" value="1"/>
</dbReference>
<dbReference type="GO" id="GO:0046523">
    <property type="term" value="F:S-methyl-5-thioribose-1-phosphate isomerase activity"/>
    <property type="evidence" value="ECO:0007669"/>
    <property type="project" value="UniProtKB-EC"/>
</dbReference>
<dbReference type="Gene3D" id="3.40.50.10470">
    <property type="entry name" value="Translation initiation factor eif-2b, domain 2"/>
    <property type="match status" value="1"/>
</dbReference>
<dbReference type="Proteomes" id="UP000195514">
    <property type="component" value="Chromosome I"/>
</dbReference>
<dbReference type="AlphaFoldDB" id="A0A1Y6K210"/>
<dbReference type="SUPFAM" id="SSF100950">
    <property type="entry name" value="NagB/RpiA/CoA transferase-like"/>
    <property type="match status" value="1"/>
</dbReference>
<evidence type="ECO:0000256" key="2">
    <source>
        <dbReference type="RuleBase" id="RU003814"/>
    </source>
</evidence>
<protein>
    <submittedName>
        <fullName evidence="3">Putative S-methyl-5-thioribose-1-phosphate isomerase</fullName>
        <ecNumber evidence="3">5.3.1.23</ecNumber>
    </submittedName>
</protein>
<reference evidence="4" key="1">
    <citation type="submission" date="2017-05" db="EMBL/GenBank/DDBJ databases">
        <authorList>
            <person name="Kirkegaard R."/>
            <person name="Mcilroy J S."/>
        </authorList>
    </citation>
    <scope>NUCLEOTIDE SEQUENCE [LARGE SCALE GENOMIC DNA]</scope>
</reference>
<sequence>MQLSEINALLPFLLRRENVARYEDGAVVMCDRRKYPFEKAFHRCHDVEDAARAIEDMVTQGGGPQYVGLYAMAMLAGQVADQDSVKQREAFQTARQRLVRTRPTNTSLARLLERAIGIMYDALDEGQSVEAKLLEWIEHIRDLSYEKHLKCGQFGASLIDDGDGILTMCFAETSLLMTLAIAKQQGKNMQVFTPETRPYLQGARLTAPSIHEIGVPVKIITDNMPAHVISEGKIKKYFTAADLVTLDGHVVNKIGTFQNALAAHHYGVPYFVFTQAADKQKPNRASIEIEARDPEEIRTCRGVATTLPEIDAYYPAFDITPPEYVAGVITQHGILSPYDLARYFG</sequence>
<dbReference type="EMBL" id="LT859958">
    <property type="protein sequence ID" value="SMX53703.1"/>
    <property type="molecule type" value="Genomic_DNA"/>
</dbReference>
<name>A0A1Y6K210_9CHLR</name>
<evidence type="ECO:0000256" key="1">
    <source>
        <dbReference type="ARBA" id="ARBA00023235"/>
    </source>
</evidence>